<dbReference type="RefSeq" id="WP_290401322.1">
    <property type="nucleotide sequence ID" value="NZ_JAUHLN010000004.1"/>
</dbReference>
<protein>
    <submittedName>
        <fullName evidence="1">YfhE family protein</fullName>
    </submittedName>
</protein>
<comment type="caution">
    <text evidence="1">The sequence shown here is derived from an EMBL/GenBank/DDBJ whole genome shotgun (WGS) entry which is preliminary data.</text>
</comment>
<sequence length="47" mass="5515">MKSKKRQAEERNADLTKTQEILYKEEFKAADGRGKNEYNNHLSSQTK</sequence>
<evidence type="ECO:0000313" key="2">
    <source>
        <dbReference type="Proteomes" id="UP001168694"/>
    </source>
</evidence>
<dbReference type="EMBL" id="JAUHLN010000004">
    <property type="protein sequence ID" value="MDN4075228.1"/>
    <property type="molecule type" value="Genomic_DNA"/>
</dbReference>
<organism evidence="1 2">
    <name type="scientific">Fictibacillus terranigra</name>
    <dbReference type="NCBI Taxonomy" id="3058424"/>
    <lineage>
        <taxon>Bacteria</taxon>
        <taxon>Bacillati</taxon>
        <taxon>Bacillota</taxon>
        <taxon>Bacilli</taxon>
        <taxon>Bacillales</taxon>
        <taxon>Fictibacillaceae</taxon>
        <taxon>Fictibacillus</taxon>
    </lineage>
</organism>
<name>A0ABT8EBD6_9BACL</name>
<dbReference type="Proteomes" id="UP001168694">
    <property type="component" value="Unassembled WGS sequence"/>
</dbReference>
<evidence type="ECO:0000313" key="1">
    <source>
        <dbReference type="EMBL" id="MDN4075228.1"/>
    </source>
</evidence>
<dbReference type="Pfam" id="PF14152">
    <property type="entry name" value="YfhE"/>
    <property type="match status" value="1"/>
</dbReference>
<keyword evidence="2" id="KW-1185">Reference proteome</keyword>
<reference evidence="1" key="1">
    <citation type="submission" date="2023-06" db="EMBL/GenBank/DDBJ databases">
        <title>Draft Genome Sequences of Representative Paenibacillus Polymyxa, Bacillus cereus, Fictibacillus sp., and Brevibacillus agri Strains Isolated from Amazonian Dark Earth.</title>
        <authorList>
            <person name="Pellegrinetti T.A."/>
            <person name="Cunha I.C.M."/>
            <person name="Chaves M.G."/>
            <person name="Freitas A.S."/>
            <person name="Silva A.V.R."/>
            <person name="Tsai S.M."/>
            <person name="Mendes L.W."/>
        </authorList>
    </citation>
    <scope>NUCLEOTIDE SEQUENCE</scope>
    <source>
        <strain evidence="1">CENA-BCM004</strain>
    </source>
</reference>
<dbReference type="InterPro" id="IPR025437">
    <property type="entry name" value="YfhE-like"/>
</dbReference>
<accession>A0ABT8EBD6</accession>
<gene>
    <name evidence="1" type="ORF">QYF49_19850</name>
</gene>
<proteinExistence type="predicted"/>